<keyword evidence="4" id="KW-1185">Reference proteome</keyword>
<dbReference type="AlphaFoldDB" id="A0A409WKP5"/>
<name>A0A409WKP5_PSICY</name>
<evidence type="ECO:0000256" key="2">
    <source>
        <dbReference type="SAM" id="Phobius"/>
    </source>
</evidence>
<feature type="region of interest" description="Disordered" evidence="1">
    <location>
        <begin position="20"/>
        <end position="45"/>
    </location>
</feature>
<dbReference type="OrthoDB" id="2653987at2759"/>
<comment type="caution">
    <text evidence="3">The sequence shown here is derived from an EMBL/GenBank/DDBJ whole genome shotgun (WGS) entry which is preliminary data.</text>
</comment>
<dbReference type="EMBL" id="NHYD01003396">
    <property type="protein sequence ID" value="PPQ78990.1"/>
    <property type="molecule type" value="Genomic_DNA"/>
</dbReference>
<evidence type="ECO:0000313" key="3">
    <source>
        <dbReference type="EMBL" id="PPQ78990.1"/>
    </source>
</evidence>
<evidence type="ECO:0000313" key="4">
    <source>
        <dbReference type="Proteomes" id="UP000283269"/>
    </source>
</evidence>
<organism evidence="3 4">
    <name type="scientific">Psilocybe cyanescens</name>
    <dbReference type="NCBI Taxonomy" id="93625"/>
    <lineage>
        <taxon>Eukaryota</taxon>
        <taxon>Fungi</taxon>
        <taxon>Dikarya</taxon>
        <taxon>Basidiomycota</taxon>
        <taxon>Agaricomycotina</taxon>
        <taxon>Agaricomycetes</taxon>
        <taxon>Agaricomycetidae</taxon>
        <taxon>Agaricales</taxon>
        <taxon>Agaricineae</taxon>
        <taxon>Strophariaceae</taxon>
        <taxon>Psilocybe</taxon>
    </lineage>
</organism>
<feature type="transmembrane region" description="Helical" evidence="2">
    <location>
        <begin position="66"/>
        <end position="86"/>
    </location>
</feature>
<dbReference type="Proteomes" id="UP000283269">
    <property type="component" value="Unassembled WGS sequence"/>
</dbReference>
<accession>A0A409WKP5</accession>
<evidence type="ECO:0000256" key="1">
    <source>
        <dbReference type="SAM" id="MobiDB-lite"/>
    </source>
</evidence>
<keyword evidence="2" id="KW-0812">Transmembrane</keyword>
<feature type="transmembrane region" description="Helical" evidence="2">
    <location>
        <begin position="106"/>
        <end position="130"/>
    </location>
</feature>
<proteinExistence type="predicted"/>
<dbReference type="InParanoid" id="A0A409WKP5"/>
<feature type="transmembrane region" description="Helical" evidence="2">
    <location>
        <begin position="282"/>
        <end position="303"/>
    </location>
</feature>
<keyword evidence="2" id="KW-0472">Membrane</keyword>
<keyword evidence="2" id="KW-1133">Transmembrane helix</keyword>
<sequence>MPSSDHRKLGLLSLTQSKLSSDINSPSPTLITPIESPTSSPINESQIIQEEERAVRRLLESWMDRLQLISVLAIFFASTEATLLSITMPQDQYNPNLSIASQAANVGLTGGLLLHILAAFISFLGGFFLIRYRIKWAKVEQNTVIMRRHHNGSGSTDNFLQSPTAAERGESGLSYQYAPITRHRVEESQDTASHYCFTRPPPCLAEGTRKRPRKSIWVLKEYPTLFASYNADTNPLSGHQIHPLPTKLLRRFHVLCVILTLLGFIFSLVGIVCNVWERLPHVVGIGCTIFVCTTLLVVLGMLFTPDAEAEEHTGSPSG</sequence>
<reference evidence="3 4" key="1">
    <citation type="journal article" date="2018" name="Evol. Lett.">
        <title>Horizontal gene cluster transfer increased hallucinogenic mushroom diversity.</title>
        <authorList>
            <person name="Reynolds H.T."/>
            <person name="Vijayakumar V."/>
            <person name="Gluck-Thaler E."/>
            <person name="Korotkin H.B."/>
            <person name="Matheny P.B."/>
            <person name="Slot J.C."/>
        </authorList>
    </citation>
    <scope>NUCLEOTIDE SEQUENCE [LARGE SCALE GENOMIC DNA]</scope>
    <source>
        <strain evidence="3 4">2631</strain>
    </source>
</reference>
<protein>
    <submittedName>
        <fullName evidence="3">Uncharacterized protein</fullName>
    </submittedName>
</protein>
<gene>
    <name evidence="3" type="ORF">CVT25_002274</name>
</gene>
<feature type="transmembrane region" description="Helical" evidence="2">
    <location>
        <begin position="252"/>
        <end position="276"/>
    </location>
</feature>